<dbReference type="Gene3D" id="2.70.98.30">
    <property type="entry name" value="Golgi alpha-mannosidase II, domain 4"/>
    <property type="match status" value="1"/>
</dbReference>
<evidence type="ECO:0000256" key="4">
    <source>
        <dbReference type="ARBA" id="ARBA00022801"/>
    </source>
</evidence>
<dbReference type="GO" id="GO:0009986">
    <property type="term" value="C:cell surface"/>
    <property type="evidence" value="ECO:0007669"/>
    <property type="project" value="TreeGrafter"/>
</dbReference>
<accession>A0A8H8R349</accession>
<evidence type="ECO:0000256" key="7">
    <source>
        <dbReference type="ARBA" id="ARBA00023316"/>
    </source>
</evidence>
<comment type="caution">
    <text evidence="11">The sequence shown here is derived from an EMBL/GenBank/DDBJ whole genome shotgun (WGS) entry which is preliminary data.</text>
</comment>
<comment type="similarity">
    <text evidence="2">Belongs to the glycosyl hydrolase 81 family.</text>
</comment>
<dbReference type="AlphaFoldDB" id="A0A8H8R349"/>
<dbReference type="GO" id="GO:0042973">
    <property type="term" value="F:glucan endo-1,3-beta-D-glucosidase activity"/>
    <property type="evidence" value="ECO:0007669"/>
    <property type="project" value="UniProtKB-EC"/>
</dbReference>
<keyword evidence="5" id="KW-0119">Carbohydrate metabolism</keyword>
<keyword evidence="8" id="KW-0624">Polysaccharide degradation</keyword>
<evidence type="ECO:0000313" key="12">
    <source>
        <dbReference type="Proteomes" id="UP000431533"/>
    </source>
</evidence>
<protein>
    <recommendedName>
        <fullName evidence="3">glucan endo-1,3-beta-D-glucosidase</fullName>
        <ecNumber evidence="3">3.2.1.39</ecNumber>
    </recommendedName>
</protein>
<dbReference type="Pfam" id="PF03639">
    <property type="entry name" value="Glyco_hydro_81"/>
    <property type="match status" value="1"/>
</dbReference>
<dbReference type="EC" id="3.2.1.39" evidence="3"/>
<keyword evidence="7" id="KW-0961">Cell wall biogenesis/degradation</keyword>
<name>A0A8H8R349_9HELO</name>
<dbReference type="GO" id="GO:0000272">
    <property type="term" value="P:polysaccharide catabolic process"/>
    <property type="evidence" value="ECO:0007669"/>
    <property type="project" value="UniProtKB-KW"/>
</dbReference>
<evidence type="ECO:0000256" key="1">
    <source>
        <dbReference type="ARBA" id="ARBA00000382"/>
    </source>
</evidence>
<dbReference type="GO" id="GO:0052861">
    <property type="term" value="F:endo-1,3(4)-beta-glucanase activity"/>
    <property type="evidence" value="ECO:0007669"/>
    <property type="project" value="InterPro"/>
</dbReference>
<evidence type="ECO:0000259" key="9">
    <source>
        <dbReference type="Pfam" id="PF03639"/>
    </source>
</evidence>
<evidence type="ECO:0000256" key="5">
    <source>
        <dbReference type="ARBA" id="ARBA00023277"/>
    </source>
</evidence>
<dbReference type="FunFam" id="1.10.287.1170:FF:000001">
    <property type="entry name" value="Endo-1,3-beta-glucanase Engl1"/>
    <property type="match status" value="1"/>
</dbReference>
<dbReference type="GeneID" id="41984095"/>
<dbReference type="GO" id="GO:0071555">
    <property type="term" value="P:cell wall organization"/>
    <property type="evidence" value="ECO:0007669"/>
    <property type="project" value="UniProtKB-KW"/>
</dbReference>
<proteinExistence type="inferred from homology"/>
<evidence type="ECO:0000256" key="3">
    <source>
        <dbReference type="ARBA" id="ARBA00012780"/>
    </source>
</evidence>
<dbReference type="InterPro" id="IPR040451">
    <property type="entry name" value="GH81_N"/>
</dbReference>
<keyword evidence="12" id="KW-1185">Reference proteome</keyword>
<dbReference type="Proteomes" id="UP000431533">
    <property type="component" value="Unassembled WGS sequence"/>
</dbReference>
<feature type="domain" description="Glycosyl hydrolase family 81 C-terminal" evidence="10">
    <location>
        <begin position="472"/>
        <end position="820"/>
    </location>
</feature>
<organism evidence="11 12">
    <name type="scientific">Lachnellula hyalina</name>
    <dbReference type="NCBI Taxonomy" id="1316788"/>
    <lineage>
        <taxon>Eukaryota</taxon>
        <taxon>Fungi</taxon>
        <taxon>Dikarya</taxon>
        <taxon>Ascomycota</taxon>
        <taxon>Pezizomycotina</taxon>
        <taxon>Leotiomycetes</taxon>
        <taxon>Helotiales</taxon>
        <taxon>Lachnaceae</taxon>
        <taxon>Lachnellula</taxon>
    </lineage>
</organism>
<dbReference type="FunFam" id="2.70.98.30:FF:000006">
    <property type="entry name" value="Endo-1,3-beta-glucanase Engl1"/>
    <property type="match status" value="1"/>
</dbReference>
<evidence type="ECO:0000256" key="6">
    <source>
        <dbReference type="ARBA" id="ARBA00023295"/>
    </source>
</evidence>
<dbReference type="InterPro" id="IPR005200">
    <property type="entry name" value="Endo-beta-glucanase"/>
</dbReference>
<dbReference type="Pfam" id="PF17652">
    <property type="entry name" value="Glyco_hydro81C"/>
    <property type="match status" value="1"/>
</dbReference>
<dbReference type="Gene3D" id="1.20.5.420">
    <property type="entry name" value="Immunoglobulin FC, subunit C"/>
    <property type="match status" value="1"/>
</dbReference>
<keyword evidence="6" id="KW-0326">Glycosidase</keyword>
<evidence type="ECO:0000256" key="2">
    <source>
        <dbReference type="ARBA" id="ARBA00010730"/>
    </source>
</evidence>
<reference evidence="11 12" key="1">
    <citation type="submission" date="2018-05" db="EMBL/GenBank/DDBJ databases">
        <title>Genome sequencing and assembly of the regulated plant pathogen Lachnellula willkommii and related sister species for the development of diagnostic species identification markers.</title>
        <authorList>
            <person name="Giroux E."/>
            <person name="Bilodeau G."/>
        </authorList>
    </citation>
    <scope>NUCLEOTIDE SEQUENCE [LARGE SCALE GENOMIC DNA]</scope>
    <source>
        <strain evidence="11 12">CBS 185.66</strain>
    </source>
</reference>
<gene>
    <name evidence="11" type="ORF">LHYA1_G003897</name>
</gene>
<dbReference type="RefSeq" id="XP_031006431.1">
    <property type="nucleotide sequence ID" value="XM_031148863.1"/>
</dbReference>
<keyword evidence="4" id="KW-0378">Hydrolase</keyword>
<dbReference type="Gene3D" id="1.10.287.1170">
    <property type="entry name" value="glycoside hydrolase family 81 endo-[beta] glucanase"/>
    <property type="match status" value="1"/>
</dbReference>
<dbReference type="PANTHER" id="PTHR31983">
    <property type="entry name" value="ENDO-1,3(4)-BETA-GLUCANASE 1"/>
    <property type="match status" value="1"/>
</dbReference>
<dbReference type="OrthoDB" id="4473401at2759"/>
<evidence type="ECO:0000259" key="10">
    <source>
        <dbReference type="Pfam" id="PF17652"/>
    </source>
</evidence>
<dbReference type="PROSITE" id="PS52008">
    <property type="entry name" value="GH81"/>
    <property type="match status" value="1"/>
</dbReference>
<feature type="domain" description="Glycosyl hydrolase family 81 N-terminal" evidence="9">
    <location>
        <begin position="139"/>
        <end position="464"/>
    </location>
</feature>
<dbReference type="InterPro" id="IPR040720">
    <property type="entry name" value="GH81_C"/>
</dbReference>
<dbReference type="EMBL" id="QGMH01000045">
    <property type="protein sequence ID" value="TVY27643.1"/>
    <property type="molecule type" value="Genomic_DNA"/>
</dbReference>
<sequence>MPISKLSSEFIISFGYADSILLQLRLPDTSDMALVYSVVTASVPAITTSLSSGTSQILPPPATQTPEASGTVNIHLNTTGAYTSRPIISTSISTSETTVEIGVATSITSGDQAGPQSANIFVPVATDAPPSILGQRSDHPVPKLGIPAQTPPIGTNKFYANFFLGSQTAGTWTHPYSVAWSKGAGATQSWGMIIQQLLDSQKVYGPDASDNPVKYFINPIGIQPIVLSAVELGTSTVITNTALTAFSANVNLLATAGAAPTIMFPLVQGMGFVTGIFNGGTPVLQSGVLFRSITKAAIAPKTGVIKFTIKLEDGNTWLIYVSGPDLTGQDSAFDFTVVNNGLIQATSSFNGVIQIARSPSTDAEALYDAAAGAYPITSTLSGSASGGSGSYTLSFEKGGRADTTLLMFALSHHLQSFSPDTASGVKINVQLDTTTKGKATAVIGDSWTMVESIPTSMGFGPWSSKNANSETMSAEAKAALHTVAMSEVSQNMSDQSNLNSMYYSGKALAKFAQILYTLDDILGDTATTQAGLVNLKDAFDLFASNKQQFPLVYDTVWGGLVSTASYDGDSGADFGNTYYNDHHFHYGYFIYAAAIIGYLDPAWLPANTPYVNALVRDIANPTASDPLFPVSRNFDWYHGHSWAHGLYETFDGKDEESSSEDSMSAYAIKMWGCTIGDPNMEARGNIQLAVTARSLQNYFLYTRNNTIEPPNFIGNKVSGIMFENKIDHTTYFGAEPQYVQGIHMLPLLPSSTLTRTTTFVQEEWDTYFSNGRAETVSGGWKGVLFANLALVDPKTSWEFFSGEAFDASWLDGGASRTWYMALAAGLGGAP</sequence>
<evidence type="ECO:0000313" key="11">
    <source>
        <dbReference type="EMBL" id="TVY27643.1"/>
    </source>
</evidence>
<dbReference type="PANTHER" id="PTHR31983:SF0">
    <property type="entry name" value="GLUCAN ENDO-1,3-BETA-D-GLUCOSIDASE 2"/>
    <property type="match status" value="1"/>
</dbReference>
<comment type="catalytic activity">
    <reaction evidence="1">
        <text>Hydrolysis of (1-&gt;3)-beta-D-glucosidic linkages in (1-&gt;3)-beta-D-glucans.</text>
        <dbReference type="EC" id="3.2.1.39"/>
    </reaction>
</comment>
<evidence type="ECO:0000256" key="8">
    <source>
        <dbReference type="ARBA" id="ARBA00023326"/>
    </source>
</evidence>